<dbReference type="RefSeq" id="WP_152190276.1">
    <property type="nucleotide sequence ID" value="NZ_WFKI01000021.1"/>
</dbReference>
<dbReference type="Pfam" id="PF00005">
    <property type="entry name" value="ABC_tran"/>
    <property type="match status" value="1"/>
</dbReference>
<dbReference type="SMART" id="SM00382">
    <property type="entry name" value="AAA"/>
    <property type="match status" value="1"/>
</dbReference>
<evidence type="ECO:0000256" key="6">
    <source>
        <dbReference type="ARBA" id="ARBA00023004"/>
    </source>
</evidence>
<proteinExistence type="predicted"/>
<comment type="caution">
    <text evidence="10">The sequence shown here is derived from an EMBL/GenBank/DDBJ whole genome shotgun (WGS) entry which is preliminary data.</text>
</comment>
<evidence type="ECO:0000313" key="11">
    <source>
        <dbReference type="EMBL" id="KAB7890518.1"/>
    </source>
</evidence>
<dbReference type="EMBL" id="WFKJ01000024">
    <property type="protein sequence ID" value="KAB7890518.1"/>
    <property type="molecule type" value="Genomic_DNA"/>
</dbReference>
<keyword evidence="2" id="KW-1003">Cell membrane</keyword>
<evidence type="ECO:0000256" key="3">
    <source>
        <dbReference type="ARBA" id="ARBA00022496"/>
    </source>
</evidence>
<dbReference type="GO" id="GO:0015697">
    <property type="term" value="P:quaternary ammonium group transport"/>
    <property type="evidence" value="ECO:0007669"/>
    <property type="project" value="UniProtKB-ARBA"/>
</dbReference>
<keyword evidence="6" id="KW-0408">Iron</keyword>
<dbReference type="PROSITE" id="PS00211">
    <property type="entry name" value="ABC_TRANSPORTER_1"/>
    <property type="match status" value="1"/>
</dbReference>
<dbReference type="GO" id="GO:0015408">
    <property type="term" value="F:ABC-type ferric iron transporter activity"/>
    <property type="evidence" value="ECO:0007669"/>
    <property type="project" value="InterPro"/>
</dbReference>
<evidence type="ECO:0000256" key="7">
    <source>
        <dbReference type="ARBA" id="ARBA00023065"/>
    </source>
</evidence>
<dbReference type="Proteomes" id="UP000461010">
    <property type="component" value="Unassembled WGS sequence"/>
</dbReference>
<reference evidence="12 13" key="1">
    <citation type="submission" date="2019-10" db="EMBL/GenBank/DDBJ databases">
        <title>Poseidonibacter ostreae sp. nov., isolated from the gut of the Ostrea denselamellosa.</title>
        <authorList>
            <person name="Choi A."/>
        </authorList>
    </citation>
    <scope>NUCLEOTIDE SEQUENCE [LARGE SCALE GENOMIC DNA]</scope>
    <source>
        <strain evidence="10 13">SJOD-M-33</strain>
        <strain evidence="11 12">SJOD-M-5</strain>
    </source>
</reference>
<dbReference type="PANTHER" id="PTHR42781:SF4">
    <property type="entry name" value="SPERMIDINE_PUTRESCINE IMPORT ATP-BINDING PROTEIN POTA"/>
    <property type="match status" value="1"/>
</dbReference>
<evidence type="ECO:0000256" key="1">
    <source>
        <dbReference type="ARBA" id="ARBA00022448"/>
    </source>
</evidence>
<dbReference type="AlphaFoldDB" id="A0A6L4WRH4"/>
<evidence type="ECO:0000256" key="8">
    <source>
        <dbReference type="ARBA" id="ARBA00023136"/>
    </source>
</evidence>
<dbReference type="Proteomes" id="UP000472839">
    <property type="component" value="Unassembled WGS sequence"/>
</dbReference>
<keyword evidence="8" id="KW-0472">Membrane</keyword>
<evidence type="ECO:0000256" key="2">
    <source>
        <dbReference type="ARBA" id="ARBA00022475"/>
    </source>
</evidence>
<dbReference type="FunFam" id="3.40.50.300:FF:000425">
    <property type="entry name" value="Probable ABC transporter, ATP-binding subunit"/>
    <property type="match status" value="1"/>
</dbReference>
<dbReference type="Gene3D" id="3.40.50.300">
    <property type="entry name" value="P-loop containing nucleotide triphosphate hydrolases"/>
    <property type="match status" value="1"/>
</dbReference>
<dbReference type="InterPro" id="IPR015853">
    <property type="entry name" value="ABC_transpr_FbpC"/>
</dbReference>
<dbReference type="PROSITE" id="PS50893">
    <property type="entry name" value="ABC_TRANSPORTER_2"/>
    <property type="match status" value="1"/>
</dbReference>
<dbReference type="SUPFAM" id="SSF52540">
    <property type="entry name" value="P-loop containing nucleoside triphosphate hydrolases"/>
    <property type="match status" value="1"/>
</dbReference>
<evidence type="ECO:0000313" key="10">
    <source>
        <dbReference type="EMBL" id="KAB7887820.1"/>
    </source>
</evidence>
<keyword evidence="7" id="KW-0406">Ion transport</keyword>
<dbReference type="InterPro" id="IPR003439">
    <property type="entry name" value="ABC_transporter-like_ATP-bd"/>
</dbReference>
<evidence type="ECO:0000256" key="4">
    <source>
        <dbReference type="ARBA" id="ARBA00022741"/>
    </source>
</evidence>
<sequence length="330" mass="38013">MVNVNNLSIKFNDTQILEDINFSVQNGEIVTLLGQSGCGKTTILRTIAGLQREHDGNICIGEVCVSSKEVYKQDREVGYIFQDYALFPHLDVEENISFALDKLSRKDRNKRVDELLEQFDIIPHRKKQIHQLSGGQQQRVAIARAMANKPKILLLDEPFANLDSQLRYKTKMWLKNLIKKYNLSAILVTHDKKEALSISDKIGIIHDKKLLQFDTTKAIYTKPINYYVANFLAEINILPIEIIKDFDIALSEEQIAIIEISKCKISNESSLFEVEIIDKSFCGEYYEVLIKIKSDKENKLIMIKSSLEQINLENKFYLNIKKEDIQIILK</sequence>
<dbReference type="GO" id="GO:0005524">
    <property type="term" value="F:ATP binding"/>
    <property type="evidence" value="ECO:0007669"/>
    <property type="project" value="UniProtKB-KW"/>
</dbReference>
<protein>
    <submittedName>
        <fullName evidence="10">ATP-binding cassette domain-containing protein</fullName>
    </submittedName>
</protein>
<keyword evidence="5 10" id="KW-0067">ATP-binding</keyword>
<evidence type="ECO:0000259" key="9">
    <source>
        <dbReference type="PROSITE" id="PS50893"/>
    </source>
</evidence>
<dbReference type="InterPro" id="IPR050093">
    <property type="entry name" value="ABC_SmlMolc_Importer"/>
</dbReference>
<feature type="domain" description="ABC transporter" evidence="9">
    <location>
        <begin position="2"/>
        <end position="232"/>
    </location>
</feature>
<dbReference type="InterPro" id="IPR003593">
    <property type="entry name" value="AAA+_ATPase"/>
</dbReference>
<gene>
    <name evidence="11" type="ORF">GBG18_08735</name>
    <name evidence="10" type="ORF">GBG19_10040</name>
</gene>
<dbReference type="EMBL" id="WFKK01000029">
    <property type="protein sequence ID" value="KAB7887820.1"/>
    <property type="molecule type" value="Genomic_DNA"/>
</dbReference>
<evidence type="ECO:0000313" key="12">
    <source>
        <dbReference type="Proteomes" id="UP000461010"/>
    </source>
</evidence>
<keyword evidence="4" id="KW-0547">Nucleotide-binding</keyword>
<keyword evidence="3" id="KW-0410">Iron transport</keyword>
<dbReference type="InterPro" id="IPR027417">
    <property type="entry name" value="P-loop_NTPase"/>
</dbReference>
<keyword evidence="1" id="KW-0813">Transport</keyword>
<organism evidence="10 13">
    <name type="scientific">Poseidonibacter ostreae</name>
    <dbReference type="NCBI Taxonomy" id="2654171"/>
    <lineage>
        <taxon>Bacteria</taxon>
        <taxon>Pseudomonadati</taxon>
        <taxon>Campylobacterota</taxon>
        <taxon>Epsilonproteobacteria</taxon>
        <taxon>Campylobacterales</taxon>
        <taxon>Arcobacteraceae</taxon>
        <taxon>Poseidonibacter</taxon>
    </lineage>
</organism>
<dbReference type="CDD" id="cd03259">
    <property type="entry name" value="ABC_Carb_Solutes_like"/>
    <property type="match status" value="1"/>
</dbReference>
<keyword evidence="12" id="KW-1185">Reference proteome</keyword>
<evidence type="ECO:0000313" key="13">
    <source>
        <dbReference type="Proteomes" id="UP000472839"/>
    </source>
</evidence>
<dbReference type="GO" id="GO:0016887">
    <property type="term" value="F:ATP hydrolysis activity"/>
    <property type="evidence" value="ECO:0007669"/>
    <property type="project" value="InterPro"/>
</dbReference>
<accession>A0A6L4WRH4</accession>
<name>A0A6L4WRH4_9BACT</name>
<dbReference type="PANTHER" id="PTHR42781">
    <property type="entry name" value="SPERMIDINE/PUTRESCINE IMPORT ATP-BINDING PROTEIN POTA"/>
    <property type="match status" value="1"/>
</dbReference>
<evidence type="ECO:0000256" key="5">
    <source>
        <dbReference type="ARBA" id="ARBA00022840"/>
    </source>
</evidence>
<dbReference type="GO" id="GO:0016020">
    <property type="term" value="C:membrane"/>
    <property type="evidence" value="ECO:0007669"/>
    <property type="project" value="InterPro"/>
</dbReference>
<dbReference type="InterPro" id="IPR017871">
    <property type="entry name" value="ABC_transporter-like_CS"/>
</dbReference>